<feature type="region of interest" description="Disordered" evidence="5">
    <location>
        <begin position="1647"/>
        <end position="1666"/>
    </location>
</feature>
<dbReference type="InterPro" id="IPR036943">
    <property type="entry name" value="FN_type2_sf"/>
</dbReference>
<keyword evidence="6" id="KW-0812">Transmembrane</keyword>
<dbReference type="Proteomes" id="UP000663829">
    <property type="component" value="Unassembled WGS sequence"/>
</dbReference>
<dbReference type="SUPFAM" id="SSF57440">
    <property type="entry name" value="Kringle-like"/>
    <property type="match status" value="1"/>
</dbReference>
<feature type="domain" description="Fibronectin type-II" evidence="8">
    <location>
        <begin position="1086"/>
        <end position="1139"/>
    </location>
</feature>
<evidence type="ECO:0000313" key="9">
    <source>
        <dbReference type="EMBL" id="CAF0938652.1"/>
    </source>
</evidence>
<feature type="disulfide bond" evidence="3">
    <location>
        <begin position="428"/>
        <end position="445"/>
    </location>
</feature>
<feature type="domain" description="CUB" evidence="7">
    <location>
        <begin position="926"/>
        <end position="1042"/>
    </location>
</feature>
<feature type="domain" description="CUB" evidence="7">
    <location>
        <begin position="1250"/>
        <end position="1368"/>
    </location>
</feature>
<dbReference type="Gene3D" id="2.60.120.740">
    <property type="match status" value="4"/>
</dbReference>
<feature type="domain" description="CUB" evidence="7">
    <location>
        <begin position="372"/>
        <end position="483"/>
    </location>
</feature>
<dbReference type="PANTHER" id="PTHR24251:SF51">
    <property type="entry name" value="CUBILIN-LIKE"/>
    <property type="match status" value="1"/>
</dbReference>
<accession>A0A814CDF6</accession>
<dbReference type="InterPro" id="IPR043159">
    <property type="entry name" value="Lectin_gal-bd_sf"/>
</dbReference>
<feature type="disulfide bond" evidence="3">
    <location>
        <begin position="1313"/>
        <end position="1330"/>
    </location>
</feature>
<dbReference type="CDD" id="cd00062">
    <property type="entry name" value="FN2"/>
    <property type="match status" value="1"/>
</dbReference>
<name>A0A814CDF6_9BILA</name>
<evidence type="ECO:0000256" key="6">
    <source>
        <dbReference type="SAM" id="Phobius"/>
    </source>
</evidence>
<keyword evidence="11" id="KW-1185">Reference proteome</keyword>
<dbReference type="SMART" id="SM00059">
    <property type="entry name" value="FN2"/>
    <property type="match status" value="1"/>
</dbReference>
<proteinExistence type="predicted"/>
<dbReference type="SUPFAM" id="SSF49854">
    <property type="entry name" value="Spermadhesin, CUB domain"/>
    <property type="match status" value="6"/>
</dbReference>
<evidence type="ECO:0000313" key="11">
    <source>
        <dbReference type="Proteomes" id="UP000663829"/>
    </source>
</evidence>
<dbReference type="Gene3D" id="2.60.120.290">
    <property type="entry name" value="Spermadhesin, CUB domain"/>
    <property type="match status" value="6"/>
</dbReference>
<evidence type="ECO:0000256" key="5">
    <source>
        <dbReference type="SAM" id="MobiDB-lite"/>
    </source>
</evidence>
<gene>
    <name evidence="9" type="ORF">GPM918_LOCUS10585</name>
    <name evidence="10" type="ORF">SRO942_LOCUS10586</name>
</gene>
<keyword evidence="2 3" id="KW-1015">Disulfide bond</keyword>
<dbReference type="PANTHER" id="PTHR24251">
    <property type="entry name" value="OVOCHYMASE-RELATED"/>
    <property type="match status" value="1"/>
</dbReference>
<dbReference type="InterPro" id="IPR000859">
    <property type="entry name" value="CUB_dom"/>
</dbReference>
<keyword evidence="6" id="KW-0472">Membrane</keyword>
<protein>
    <submittedName>
        <fullName evidence="9">Uncharacterized protein</fullName>
    </submittedName>
</protein>
<dbReference type="PROSITE" id="PS01180">
    <property type="entry name" value="CUB"/>
    <property type="match status" value="8"/>
</dbReference>
<keyword evidence="1" id="KW-0677">Repeat</keyword>
<evidence type="ECO:0000313" key="10">
    <source>
        <dbReference type="EMBL" id="CAF3715461.1"/>
    </source>
</evidence>
<evidence type="ECO:0000256" key="1">
    <source>
        <dbReference type="ARBA" id="ARBA00022737"/>
    </source>
</evidence>
<keyword evidence="6" id="KW-1133">Transmembrane helix</keyword>
<feature type="disulfide bond" evidence="3">
    <location>
        <begin position="1514"/>
        <end position="1541"/>
    </location>
</feature>
<dbReference type="OrthoDB" id="19553at2759"/>
<feature type="domain" description="CUB" evidence="7">
    <location>
        <begin position="1514"/>
        <end position="1638"/>
    </location>
</feature>
<dbReference type="EMBL" id="CAJNOQ010002100">
    <property type="protein sequence ID" value="CAF0938652.1"/>
    <property type="molecule type" value="Genomic_DNA"/>
</dbReference>
<evidence type="ECO:0000256" key="2">
    <source>
        <dbReference type="ARBA" id="ARBA00023157"/>
    </source>
</evidence>
<feature type="transmembrane region" description="Helical" evidence="6">
    <location>
        <begin position="2197"/>
        <end position="2221"/>
    </location>
</feature>
<dbReference type="PROSITE" id="PS51092">
    <property type="entry name" value="FN2_2"/>
    <property type="match status" value="1"/>
</dbReference>
<dbReference type="SMART" id="SM00042">
    <property type="entry name" value="CUB"/>
    <property type="match status" value="6"/>
</dbReference>
<dbReference type="InterPro" id="IPR013806">
    <property type="entry name" value="Kringle-like"/>
</dbReference>
<feature type="disulfide bond" evidence="3">
    <location>
        <begin position="172"/>
        <end position="189"/>
    </location>
</feature>
<evidence type="ECO:0000259" key="8">
    <source>
        <dbReference type="PROSITE" id="PS51092"/>
    </source>
</evidence>
<feature type="domain" description="CUB" evidence="7">
    <location>
        <begin position="1772"/>
        <end position="1904"/>
    </location>
</feature>
<feature type="domain" description="CUB" evidence="7">
    <location>
        <begin position="2038"/>
        <end position="2163"/>
    </location>
</feature>
<sequence>MRFVRLLLLRFRIYFDERIIRRPSLLLAPCEGSHCDKMGDILSHQGSCAYSTGDCIADATSGVTCGTDTISCLVYASSKKLPQCDDKNNNYLHIEYQCVPIIMQDSTKVYGVCQNSDTDITSDHGIIISPGYPTQFQTTTNECFRSIHVPDNKLIQLWLTDLYIGSSPSQDCPKDHVLVVDSVSTYRHCNIKRFAYPLLCSSSIIIQYYATTNSVVYKGMRLYFEIVDRPPSIHCPQVTVTPVPLSTITGSTTPHLTTTLPLYAQLVIASPKFDIQLCKDDFQTITCPMDFVAVINTMIYAVVPSNQCEPFNLATHCSVTEEPNIYCRRTCTLSYYGNKFLPACSNQEATYRLVSYQCVPDKAPVLTANHPCTGGPDIYISKNGEFISEGYPYISQTENCTYHLKTDVDKIMNIYALDITLSDFDLDCKTNSLTIIDGDNRAVFCDVFYGKIIHSSCSNEIDINYSITDSHQIISYGARLYIEAVQRPADHCDKTDPMPTTSTTVTHMTPTIPTIIPEPFSGALNETNADICFGDTPSFACPSGYTFIIIDAFFGVKKSTTDACRFQQGDCIQSATSTITTCQHDDPICYLPYTVKRKLARCQDLYADYMHVIYQCIPNKGLTPDLLTYDVCQSSDMITAFNGLLTSPGFPKYQTVNPECKRPIETVRDKAVKIWINEMATSSGILRTTSDDESQPLAKSADLIIHRSPSSLFIDATDHIRYGLRDICPKDYLIINGAVGISYVFCGTRKLVLPPICATEVYIQYYAPAAPNLFYKGFKLYFEQVPKPVDGVECGIGHTENPNLSTTTEDPSTLPIWAQNFELSPIFSQFLCHGFVVRITCPSTYVVSIDKAYYGVTGTGQCETPDNSHCKQDASLSLSCTHTCSVDYAVPQSLILCGGSDADYLTFDYQCIPTQLSNGQLPIDICSTSVTDTLAINRGMLTSPQYPQLGLQTRRCSKTLQTNSNQLWAIYIVDLNIEGADANANCIDASLTLYDGKDRITLCGSQQPQQILTSCSETVQIEFVSNRQAIGYRGFKLYFETINIPPNWACVPIGYSTLPSTMRPPQTTSKLPPSVLIQTYGGTTNETMRYCEFPFLYQNQLQSACLSSETAPIPGGSTDPWCSLTDNFDTDKQWGYCYLGVTQTTMYDICPSKTETLKCPLGYVIDIVASMYGTKNQDIGDAQACVYDANDCFINDDTTVQATCAGRSSCVVLHSVRTLASCQNRRSSYLHIDYICVPNTLPDIKEYDFCGSTTIITPTDDKPIRRGYIVSPNYPNTQPGIDCTITIQPNDQQDVYVYILDMQLDVPLLGQSCTKAKFIQTYDGLTQERCGRSSTNFLLNTCHSPLSLQLIKSSDSSSKGLKLYFEFINRPIDVVCVTPPPPMSSTKPTVVPQTTTEPPQPSWYPNMSPIMTKPICYLDLVSLFGNNIQCYNNYLLVIRRAFYGKGSKCGYTQGDCIRDTDYVYQTCAGKQGCAVNFIAPVTLSECGVNLYAGYLYVEYQCAPNLSLQPSLDLCSIQQTTLGDLSGSLISTTYPSYVITQCDNITLQAPDNSNMILRMYLLDLNIDAEDSTSGLCTNDYLIFSYNCDGQTIENKLCGTRKTQFLFETCNVNEAIRVSYRAQSQLHEQQGGFALHYQFLPKSVESTIPTVPTQPSTPPTVKTTTGSVPPITRPIEVVTLCAGQSRTLICPRNFVIVLLQIDLGVSEKNQCLFARNDCFEERTYLYGSCAGQTSCVIVYSRELPVAACSNRPANYLYAEYQCVPTSGQIQVNGCNNGLPIDVQLSASIFSTNYPTYTPSSQDCTVQLHAPRLLGSPHRRSFKIYIIVFNLPSTAISGGQGSQCDPVNDAYVEIYDDIIKTRLCGNLHTRYVFEICTDTLHIRFKDINKQISPSAKYKGFNIYVEAIDTNCPELVGTTIRPPEISQPFTIYDRVVCIVPGRERTTMVCKEHHGLVFLQSYVYSTSKPSECQISDKLCHYPSEQPQSLCTGQTSCSYIFMPQPYPLSFGCSVPAPDLINFQYECIPNRLIQQSPDYGTAVLCQDSLVTFRSGFIHTPNYPAYSYSKQCKLKILLSSASATNLMYIRLYVIDLSMRQSSTSSKKTNKDDSCYDSITYRDSKMSTILCGELEEKFLYESHDRELEIEFNTKAMLPTDDPTRFHGALLFFYIANFTSPATPPPSTTLEVSAPPSTQSQKPKKKAVTGVIIGILAGLCALVILVGILLYRKGILFNRRKTSPDVVYQQDSVAIQAPSTKKTGHEATSLTNPLYSQQTLRFQNHPNGTTDA</sequence>
<comment type="caution">
    <text evidence="9">The sequence shown here is derived from an EMBL/GenBank/DDBJ whole genome shotgun (WGS) entry which is preliminary data.</text>
</comment>
<feature type="disulfide bond" evidence="3">
    <location>
        <begin position="986"/>
        <end position="1003"/>
    </location>
</feature>
<comment type="caution">
    <text evidence="4">Lacks conserved residue(s) required for the propagation of feature annotation.</text>
</comment>
<dbReference type="InterPro" id="IPR035914">
    <property type="entry name" value="Sperma_CUB_dom_sf"/>
</dbReference>
<reference evidence="9" key="1">
    <citation type="submission" date="2021-02" db="EMBL/GenBank/DDBJ databases">
        <authorList>
            <person name="Nowell W R."/>
        </authorList>
    </citation>
    <scope>NUCLEOTIDE SEQUENCE</scope>
</reference>
<dbReference type="Pfam" id="PF00040">
    <property type="entry name" value="fn2"/>
    <property type="match status" value="1"/>
</dbReference>
<feature type="domain" description="CUB" evidence="7">
    <location>
        <begin position="632"/>
        <end position="785"/>
    </location>
</feature>
<evidence type="ECO:0000256" key="4">
    <source>
        <dbReference type="PROSITE-ProRule" id="PRU00479"/>
    </source>
</evidence>
<dbReference type="Pfam" id="PF00431">
    <property type="entry name" value="CUB"/>
    <property type="match status" value="2"/>
</dbReference>
<evidence type="ECO:0000256" key="3">
    <source>
        <dbReference type="PROSITE-ProRule" id="PRU00059"/>
    </source>
</evidence>
<dbReference type="Gene3D" id="2.10.10.10">
    <property type="entry name" value="Fibronectin, type II, collagen-binding"/>
    <property type="match status" value="1"/>
</dbReference>
<organism evidence="9 11">
    <name type="scientific">Didymodactylos carnosus</name>
    <dbReference type="NCBI Taxonomy" id="1234261"/>
    <lineage>
        <taxon>Eukaryota</taxon>
        <taxon>Metazoa</taxon>
        <taxon>Spiralia</taxon>
        <taxon>Gnathifera</taxon>
        <taxon>Rotifera</taxon>
        <taxon>Eurotatoria</taxon>
        <taxon>Bdelloidea</taxon>
        <taxon>Philodinida</taxon>
        <taxon>Philodinidae</taxon>
        <taxon>Didymodactylos</taxon>
    </lineage>
</organism>
<feature type="domain" description="CUB" evidence="7">
    <location>
        <begin position="113"/>
        <end position="227"/>
    </location>
</feature>
<dbReference type="InterPro" id="IPR000562">
    <property type="entry name" value="FN_type2_dom"/>
</dbReference>
<dbReference type="Proteomes" id="UP000681722">
    <property type="component" value="Unassembled WGS sequence"/>
</dbReference>
<evidence type="ECO:0000259" key="7">
    <source>
        <dbReference type="PROSITE" id="PS01180"/>
    </source>
</evidence>
<dbReference type="CDD" id="cd22823">
    <property type="entry name" value="Gal_Rha_Lectin"/>
    <property type="match status" value="5"/>
</dbReference>
<dbReference type="EMBL" id="CAJOBC010002100">
    <property type="protein sequence ID" value="CAF3715461.1"/>
    <property type="molecule type" value="Genomic_DNA"/>
</dbReference>
<dbReference type="CDD" id="cd00041">
    <property type="entry name" value="CUB"/>
    <property type="match status" value="2"/>
</dbReference>